<feature type="transmembrane region" description="Helical" evidence="6">
    <location>
        <begin position="48"/>
        <end position="68"/>
    </location>
</feature>
<reference evidence="8 9" key="1">
    <citation type="journal article" date="2019" name="Int. J. Syst. Evol. Microbiol.">
        <title>The Global Catalogue of Microorganisms (GCM) 10K type strain sequencing project: providing services to taxonomists for standard genome sequencing and annotation.</title>
        <authorList>
            <consortium name="The Broad Institute Genomics Platform"/>
            <consortium name="The Broad Institute Genome Sequencing Center for Infectious Disease"/>
            <person name="Wu L."/>
            <person name="Ma J."/>
        </authorList>
    </citation>
    <scope>NUCLEOTIDE SEQUENCE [LARGE SCALE GENOMIC DNA]</scope>
    <source>
        <strain evidence="8 9">JCM 14331</strain>
    </source>
</reference>
<dbReference type="PANTHER" id="PTHR36115:SF4">
    <property type="entry name" value="MEMBRANE PROTEIN"/>
    <property type="match status" value="1"/>
</dbReference>
<evidence type="ECO:0000313" key="9">
    <source>
        <dbReference type="Proteomes" id="UP001501169"/>
    </source>
</evidence>
<keyword evidence="3 6" id="KW-0812">Transmembrane</keyword>
<dbReference type="RefSeq" id="WP_226767822.1">
    <property type="nucleotide sequence ID" value="NZ_BAAAEO010000005.1"/>
</dbReference>
<organism evidence="8 9">
    <name type="scientific">Rheinheimera aquimaris</name>
    <dbReference type="NCBI Taxonomy" id="412437"/>
    <lineage>
        <taxon>Bacteria</taxon>
        <taxon>Pseudomonadati</taxon>
        <taxon>Pseudomonadota</taxon>
        <taxon>Gammaproteobacteria</taxon>
        <taxon>Chromatiales</taxon>
        <taxon>Chromatiaceae</taxon>
        <taxon>Rheinheimera</taxon>
    </lineage>
</organism>
<evidence type="ECO:0000256" key="6">
    <source>
        <dbReference type="SAM" id="Phobius"/>
    </source>
</evidence>
<dbReference type="PANTHER" id="PTHR36115">
    <property type="entry name" value="PROLINE-RICH ANTIGEN HOMOLOG-RELATED"/>
    <property type="match status" value="1"/>
</dbReference>
<evidence type="ECO:0000256" key="1">
    <source>
        <dbReference type="ARBA" id="ARBA00004651"/>
    </source>
</evidence>
<comment type="caution">
    <text evidence="8">The sequence shown here is derived from an EMBL/GenBank/DDBJ whole genome shotgun (WGS) entry which is preliminary data.</text>
</comment>
<keyword evidence="4 6" id="KW-1133">Transmembrane helix</keyword>
<dbReference type="EMBL" id="BAAAEO010000005">
    <property type="protein sequence ID" value="GAA0562260.1"/>
    <property type="molecule type" value="Genomic_DNA"/>
</dbReference>
<dbReference type="Proteomes" id="UP001501169">
    <property type="component" value="Unassembled WGS sequence"/>
</dbReference>
<evidence type="ECO:0000256" key="2">
    <source>
        <dbReference type="ARBA" id="ARBA00022475"/>
    </source>
</evidence>
<evidence type="ECO:0000259" key="7">
    <source>
        <dbReference type="Pfam" id="PF06271"/>
    </source>
</evidence>
<sequence length="151" mass="17310">MENQEYAGFWIRVGAVLIDMVVMLIVFGLPLTLIYGETYWTADQMYHGFWDLFFSYILPFAATIWFWLRFFGTPGKMALRLKIVDANTGNKLSLGQAVGRYFAYIVAAIPLLLGYIWIGIDKRKQGFHDKLAGTVVIRQLDKEPVSFNKEA</sequence>
<keyword evidence="9" id="KW-1185">Reference proteome</keyword>
<dbReference type="Pfam" id="PF06271">
    <property type="entry name" value="RDD"/>
    <property type="match status" value="1"/>
</dbReference>
<gene>
    <name evidence="8" type="ORF">GCM10009098_32990</name>
</gene>
<evidence type="ECO:0000256" key="4">
    <source>
        <dbReference type="ARBA" id="ARBA00022989"/>
    </source>
</evidence>
<name>A0ABN1EA03_9GAMM</name>
<keyword evidence="5 6" id="KW-0472">Membrane</keyword>
<feature type="transmembrane region" description="Helical" evidence="6">
    <location>
        <begin position="12"/>
        <end position="36"/>
    </location>
</feature>
<evidence type="ECO:0000256" key="5">
    <source>
        <dbReference type="ARBA" id="ARBA00023136"/>
    </source>
</evidence>
<proteinExistence type="predicted"/>
<feature type="transmembrane region" description="Helical" evidence="6">
    <location>
        <begin position="101"/>
        <end position="120"/>
    </location>
</feature>
<feature type="domain" description="RDD" evidence="7">
    <location>
        <begin position="6"/>
        <end position="133"/>
    </location>
</feature>
<keyword evidence="2" id="KW-1003">Cell membrane</keyword>
<dbReference type="InterPro" id="IPR051791">
    <property type="entry name" value="Pra-immunoreactive"/>
</dbReference>
<evidence type="ECO:0000313" key="8">
    <source>
        <dbReference type="EMBL" id="GAA0562260.1"/>
    </source>
</evidence>
<evidence type="ECO:0000256" key="3">
    <source>
        <dbReference type="ARBA" id="ARBA00022692"/>
    </source>
</evidence>
<dbReference type="InterPro" id="IPR010432">
    <property type="entry name" value="RDD"/>
</dbReference>
<accession>A0ABN1EA03</accession>
<comment type="subcellular location">
    <subcellularLocation>
        <location evidence="1">Cell membrane</location>
        <topology evidence="1">Multi-pass membrane protein</topology>
    </subcellularLocation>
</comment>
<protein>
    <submittedName>
        <fullName evidence="8">RDD family protein</fullName>
    </submittedName>
</protein>